<dbReference type="Gene3D" id="3.30.300.210">
    <property type="entry name" value="Nutrient germinant receptor protein C, domain 3"/>
    <property type="match status" value="1"/>
</dbReference>
<evidence type="ECO:0000313" key="10">
    <source>
        <dbReference type="EMBL" id="MDI4644498.1"/>
    </source>
</evidence>
<accession>A0ABT6TDT8</accession>
<feature type="domain" description="Spore germination GerAC-like C-terminal" evidence="8">
    <location>
        <begin position="230"/>
        <end position="395"/>
    </location>
</feature>
<dbReference type="InterPro" id="IPR038501">
    <property type="entry name" value="Spore_GerAC_C_sf"/>
</dbReference>
<protein>
    <submittedName>
        <fullName evidence="10">Ger(X)C family spore germination protein</fullName>
    </submittedName>
</protein>
<evidence type="ECO:0000256" key="2">
    <source>
        <dbReference type="ARBA" id="ARBA00007886"/>
    </source>
</evidence>
<evidence type="ECO:0000256" key="1">
    <source>
        <dbReference type="ARBA" id="ARBA00004635"/>
    </source>
</evidence>
<keyword evidence="4" id="KW-0732">Signal</keyword>
<keyword evidence="7" id="KW-0449">Lipoprotein</keyword>
<dbReference type="PANTHER" id="PTHR35789:SF1">
    <property type="entry name" value="SPORE GERMINATION PROTEIN B3"/>
    <property type="match status" value="1"/>
</dbReference>
<dbReference type="EMBL" id="JAGRPV010000001">
    <property type="protein sequence ID" value="MDI4644498.1"/>
    <property type="molecule type" value="Genomic_DNA"/>
</dbReference>
<dbReference type="Pfam" id="PF05504">
    <property type="entry name" value="Spore_GerAC"/>
    <property type="match status" value="1"/>
</dbReference>
<keyword evidence="11" id="KW-1185">Reference proteome</keyword>
<comment type="similarity">
    <text evidence="2">Belongs to the GerABKC lipoprotein family.</text>
</comment>
<evidence type="ECO:0000259" key="9">
    <source>
        <dbReference type="Pfam" id="PF25198"/>
    </source>
</evidence>
<evidence type="ECO:0000256" key="3">
    <source>
        <dbReference type="ARBA" id="ARBA00022544"/>
    </source>
</evidence>
<proteinExistence type="inferred from homology"/>
<dbReference type="PROSITE" id="PS51257">
    <property type="entry name" value="PROKAR_LIPOPROTEIN"/>
    <property type="match status" value="1"/>
</dbReference>
<evidence type="ECO:0000313" key="11">
    <source>
        <dbReference type="Proteomes" id="UP001161691"/>
    </source>
</evidence>
<dbReference type="InterPro" id="IPR008844">
    <property type="entry name" value="Spore_GerAC-like"/>
</dbReference>
<keyword evidence="6" id="KW-0564">Palmitate</keyword>
<feature type="domain" description="Spore germination protein N-terminal" evidence="9">
    <location>
        <begin position="26"/>
        <end position="202"/>
    </location>
</feature>
<evidence type="ECO:0000256" key="6">
    <source>
        <dbReference type="ARBA" id="ARBA00023139"/>
    </source>
</evidence>
<comment type="caution">
    <text evidence="10">The sequence shown here is derived from an EMBL/GenBank/DDBJ whole genome shotgun (WGS) entry which is preliminary data.</text>
</comment>
<gene>
    <name evidence="10" type="ORF">KB449_05960</name>
</gene>
<dbReference type="Proteomes" id="UP001161691">
    <property type="component" value="Unassembled WGS sequence"/>
</dbReference>
<dbReference type="PANTHER" id="PTHR35789">
    <property type="entry name" value="SPORE GERMINATION PROTEIN B3"/>
    <property type="match status" value="1"/>
</dbReference>
<evidence type="ECO:0000256" key="5">
    <source>
        <dbReference type="ARBA" id="ARBA00023136"/>
    </source>
</evidence>
<organism evidence="10 11">
    <name type="scientific">Cohnella hashimotonis</name>
    <dbReference type="NCBI Taxonomy" id="2826895"/>
    <lineage>
        <taxon>Bacteria</taxon>
        <taxon>Bacillati</taxon>
        <taxon>Bacillota</taxon>
        <taxon>Bacilli</taxon>
        <taxon>Bacillales</taxon>
        <taxon>Paenibacillaceae</taxon>
        <taxon>Cohnella</taxon>
    </lineage>
</organism>
<sequence length="410" mass="45358">MTRTIRKGILAASCLAFCILLSGCWDRTELNELAITSATSFDKTDKGWTISYQIIIPSAISSGYGGGGAGSSGSPITVYSTTGKTIREAVSRSVMESPRELYFAHNRVLVVSDRAARSGMNAILDVYFRLPEARETVNILISEGDPSRIISQLFAIQRISGEGLQALIAKESRIDSILPAVKVYEFAMSIVGDGRSGVLPEIYIGGSPDVNRTDQLSKTSLTARLKLGRLALFKADRMVGWLNQREALGVSFIADRIKSATFAFPCVNRGQTEQLGTFRITKSSTKLVPRRAGERLTMDVRIRTEGALEEMDCALDLLEPSVLQQLEARLKEEIDNIVDEAWKAVKMHKADVLGFAEAVHRHDPKYWKSVKNNWDEAFASIALKTDIKMKIERVGVSTKTFKKLEEQENE</sequence>
<reference evidence="10" key="1">
    <citation type="submission" date="2023-04" db="EMBL/GenBank/DDBJ databases">
        <title>Comparative genomic analysis of Cohnella hashimotonis sp. nov., isolated from the International Space Station.</title>
        <authorList>
            <person name="Venkateswaran K."/>
            <person name="Simpson A."/>
        </authorList>
    </citation>
    <scope>NUCLEOTIDE SEQUENCE</scope>
    <source>
        <strain evidence="10">F6_2S_P_1</strain>
    </source>
</reference>
<keyword evidence="3" id="KW-0309">Germination</keyword>
<evidence type="ECO:0000259" key="8">
    <source>
        <dbReference type="Pfam" id="PF05504"/>
    </source>
</evidence>
<name>A0ABT6TDT8_9BACL</name>
<keyword evidence="5" id="KW-0472">Membrane</keyword>
<dbReference type="Pfam" id="PF25198">
    <property type="entry name" value="Spore_GerAC_N"/>
    <property type="match status" value="1"/>
</dbReference>
<evidence type="ECO:0000256" key="7">
    <source>
        <dbReference type="ARBA" id="ARBA00023288"/>
    </source>
</evidence>
<dbReference type="InterPro" id="IPR046953">
    <property type="entry name" value="Spore_GerAC-like_C"/>
</dbReference>
<evidence type="ECO:0000256" key="4">
    <source>
        <dbReference type="ARBA" id="ARBA00022729"/>
    </source>
</evidence>
<comment type="subcellular location">
    <subcellularLocation>
        <location evidence="1">Membrane</location>
        <topology evidence="1">Lipid-anchor</topology>
    </subcellularLocation>
</comment>
<dbReference type="NCBIfam" id="TIGR02887">
    <property type="entry name" value="spore_ger_x_C"/>
    <property type="match status" value="1"/>
</dbReference>
<dbReference type="RefSeq" id="WP_282907498.1">
    <property type="nucleotide sequence ID" value="NZ_JAGRPV010000001.1"/>
</dbReference>
<dbReference type="InterPro" id="IPR057336">
    <property type="entry name" value="GerAC_N"/>
</dbReference>